<feature type="region of interest" description="Disordered" evidence="1">
    <location>
        <begin position="45"/>
        <end position="102"/>
    </location>
</feature>
<evidence type="ECO:0000313" key="2">
    <source>
        <dbReference type="EMBL" id="JAD67732.1"/>
    </source>
</evidence>
<evidence type="ECO:0000256" key="1">
    <source>
        <dbReference type="SAM" id="MobiDB-lite"/>
    </source>
</evidence>
<dbReference type="AlphaFoldDB" id="A0A0A9C885"/>
<accession>A0A0A9C885</accession>
<proteinExistence type="predicted"/>
<dbReference type="PANTHER" id="PTHR33170">
    <property type="entry name" value="DUF4283 DOMAIN-CONTAINING PROTEIN-RELATED"/>
    <property type="match status" value="1"/>
</dbReference>
<dbReference type="EMBL" id="GBRH01230163">
    <property type="protein sequence ID" value="JAD67732.1"/>
    <property type="molecule type" value="Transcribed_RNA"/>
</dbReference>
<protein>
    <submittedName>
        <fullName evidence="2">Uncharacterized protein</fullName>
    </submittedName>
</protein>
<organism evidence="2">
    <name type="scientific">Arundo donax</name>
    <name type="common">Giant reed</name>
    <name type="synonym">Donax arundinaceus</name>
    <dbReference type="NCBI Taxonomy" id="35708"/>
    <lineage>
        <taxon>Eukaryota</taxon>
        <taxon>Viridiplantae</taxon>
        <taxon>Streptophyta</taxon>
        <taxon>Embryophyta</taxon>
        <taxon>Tracheophyta</taxon>
        <taxon>Spermatophyta</taxon>
        <taxon>Magnoliopsida</taxon>
        <taxon>Liliopsida</taxon>
        <taxon>Poales</taxon>
        <taxon>Poaceae</taxon>
        <taxon>PACMAD clade</taxon>
        <taxon>Arundinoideae</taxon>
        <taxon>Arundineae</taxon>
        <taxon>Arundo</taxon>
    </lineage>
</organism>
<reference evidence="2" key="1">
    <citation type="submission" date="2014-09" db="EMBL/GenBank/DDBJ databases">
        <authorList>
            <person name="Magalhaes I.L.F."/>
            <person name="Oliveira U."/>
            <person name="Santos F.R."/>
            <person name="Vidigal T.H.D.A."/>
            <person name="Brescovit A.D."/>
            <person name="Santos A.J."/>
        </authorList>
    </citation>
    <scope>NUCLEOTIDE SEQUENCE</scope>
    <source>
        <tissue evidence="2">Shoot tissue taken approximately 20 cm above the soil surface</tissue>
    </source>
</reference>
<feature type="compositionally biased region" description="Polar residues" evidence="1">
    <location>
        <begin position="84"/>
        <end position="102"/>
    </location>
</feature>
<feature type="compositionally biased region" description="Acidic residues" evidence="1">
    <location>
        <begin position="55"/>
        <end position="71"/>
    </location>
</feature>
<sequence>MVFTRNNDLACIHVAILDSKLIPDIMEVVFGKCLHSICFIVEDDKSSTSKNGTDPSDENLDQDDDMLGEEEKEMKKREAKRSKLTGSSSTATQQPQGGTVDGTQKIQQAANGDMQGAVVIPTLAGLQAQQWVNSESMGPTGEPVLQLVQEPEAQQAEPKVEAHVEFDFGGTTSEAHDTTPVLAHGAVPIFAHGAASVLDHNGAATIGYRDLARELGKDVGQKPCPVTSGVLTAY</sequence>
<name>A0A0A9C885_ARUDO</name>
<reference evidence="2" key="2">
    <citation type="journal article" date="2015" name="Data Brief">
        <title>Shoot transcriptome of the giant reed, Arundo donax.</title>
        <authorList>
            <person name="Barrero R.A."/>
            <person name="Guerrero F.D."/>
            <person name="Moolhuijzen P."/>
            <person name="Goolsby J.A."/>
            <person name="Tidwell J."/>
            <person name="Bellgard S.E."/>
            <person name="Bellgard M.I."/>
        </authorList>
    </citation>
    <scope>NUCLEOTIDE SEQUENCE</scope>
    <source>
        <tissue evidence="2">Shoot tissue taken approximately 20 cm above the soil surface</tissue>
    </source>
</reference>